<dbReference type="RefSeq" id="WP_089371381.1">
    <property type="nucleotide sequence ID" value="NZ_BMEP01000001.1"/>
</dbReference>
<gene>
    <name evidence="2" type="ORF">SAMN06265376_10342</name>
</gene>
<dbReference type="OrthoDB" id="1165032at2"/>
<evidence type="ECO:0000256" key="1">
    <source>
        <dbReference type="SAM" id="SignalP"/>
    </source>
</evidence>
<reference evidence="2 3" key="1">
    <citation type="submission" date="2017-06" db="EMBL/GenBank/DDBJ databases">
        <authorList>
            <person name="Kim H.J."/>
            <person name="Triplett B.A."/>
        </authorList>
    </citation>
    <scope>NUCLEOTIDE SEQUENCE [LARGE SCALE GENOMIC DNA]</scope>
    <source>
        <strain evidence="2 3">DSM 25597</strain>
    </source>
</reference>
<feature type="signal peptide" evidence="1">
    <location>
        <begin position="1"/>
        <end position="21"/>
    </location>
</feature>
<organism evidence="2 3">
    <name type="scientific">Dokdonia pacifica</name>
    <dbReference type="NCBI Taxonomy" id="1627892"/>
    <lineage>
        <taxon>Bacteria</taxon>
        <taxon>Pseudomonadati</taxon>
        <taxon>Bacteroidota</taxon>
        <taxon>Flavobacteriia</taxon>
        <taxon>Flavobacteriales</taxon>
        <taxon>Flavobacteriaceae</taxon>
        <taxon>Dokdonia</taxon>
    </lineage>
</organism>
<name>A0A238Z8P8_9FLAO</name>
<proteinExistence type="predicted"/>
<dbReference type="AlphaFoldDB" id="A0A238Z8P8"/>
<protein>
    <submittedName>
        <fullName evidence="2">Uncharacterized protein</fullName>
    </submittedName>
</protein>
<dbReference type="Proteomes" id="UP000198379">
    <property type="component" value="Unassembled WGS sequence"/>
</dbReference>
<dbReference type="EMBL" id="FZNY01000003">
    <property type="protein sequence ID" value="SNR79856.1"/>
    <property type="molecule type" value="Genomic_DNA"/>
</dbReference>
<sequence>MKHISKLAFLLLLSLSILQVACNGDDSSECGERFCTLELRSITVFIQDADGNPVALDAYEVINLENGENLPTFSSDADFEAAQQTGVYPIAGDGTFPVNQEAELQIRGFINDVEVITSNYMVATDCCHINLVSGATELILE</sequence>
<feature type="chain" id="PRO_5012398875" evidence="1">
    <location>
        <begin position="22"/>
        <end position="141"/>
    </location>
</feature>
<accession>A0A238Z8P8</accession>
<keyword evidence="3" id="KW-1185">Reference proteome</keyword>
<evidence type="ECO:0000313" key="3">
    <source>
        <dbReference type="Proteomes" id="UP000198379"/>
    </source>
</evidence>
<keyword evidence="1" id="KW-0732">Signal</keyword>
<evidence type="ECO:0000313" key="2">
    <source>
        <dbReference type="EMBL" id="SNR79856.1"/>
    </source>
</evidence>